<comment type="catalytic activity">
    <reaction evidence="13">
        <text>leukotriene C4(in) + ATP + H2O = leukotriene C4(out) + ADP + phosphate + H(+)</text>
        <dbReference type="Rhea" id="RHEA:38963"/>
        <dbReference type="ChEBI" id="CHEBI:15377"/>
        <dbReference type="ChEBI" id="CHEBI:15378"/>
        <dbReference type="ChEBI" id="CHEBI:30616"/>
        <dbReference type="ChEBI" id="CHEBI:43474"/>
        <dbReference type="ChEBI" id="CHEBI:57973"/>
        <dbReference type="ChEBI" id="CHEBI:456216"/>
    </reaction>
    <physiologicalReaction direction="left-to-right" evidence="13">
        <dbReference type="Rhea" id="RHEA:38964"/>
    </physiologicalReaction>
</comment>
<dbReference type="CDD" id="cd18602">
    <property type="entry name" value="ABC_6TM_SUR1_D2_like"/>
    <property type="match status" value="1"/>
</dbReference>
<feature type="transmembrane region" description="Helical" evidence="16">
    <location>
        <begin position="1183"/>
        <end position="1205"/>
    </location>
</feature>
<dbReference type="PROSITE" id="PS50893">
    <property type="entry name" value="ABC_TRANSPORTER_2"/>
    <property type="match status" value="2"/>
</dbReference>
<feature type="transmembrane region" description="Helical" evidence="16">
    <location>
        <begin position="333"/>
        <end position="354"/>
    </location>
</feature>
<evidence type="ECO:0000259" key="17">
    <source>
        <dbReference type="PROSITE" id="PS50893"/>
    </source>
</evidence>
<dbReference type="PANTHER" id="PTHR24223:SF187">
    <property type="entry name" value="ATP-BINDING CASSETTE SUB-FAMILY C MEMBER 8"/>
    <property type="match status" value="1"/>
</dbReference>
<feature type="transmembrane region" description="Helical" evidence="16">
    <location>
        <begin position="1021"/>
        <end position="1043"/>
    </location>
</feature>
<sequence length="1701" mass="190502">TPVSNSTLSFCGTDNSSAYKVDNGLLNNGCFLDALGLVPHVFLLFSTFPILFIGLSNLITTLLQKTHIFKSVCNVGWGSQSSKVHIHHSTWLHFPGHNLRWLLTAALLFVLVCEVAEGIVSDGFNQSRHLHLYMPAGLGILAAITSIVYYHNIETSNFPKLLLALLIYWILAFVTKTIKFTKYDEHGIGLGQLRFCITGLLALIYGLLLTVEISVILRRRYIFFPFPTEVKPPEDLQDLGVRFLQPFVNLLSKSTYWWMNTFITSAHKRPIHLKTIGKLPIAMRALTNYQKLQKAFSAQKERGIIPARDPRPIWYALRQAFGGPLLLSITHRFLADLLGFAGPLCISGIVHHISRDNHTIKPPVKLLGIQFISSQAFLANAYVLAVLLFLALLLQRTFLQASYYAAIETGIKIRGAIQCKIYNKIMRLSTSNMSMGDMTISQICNLVARDTEQLMWFFFLCPNLCAMPVQITIGVILLYYLLGISALIGAAVIAVLAPMQYFVATQLSRTQKSTLEYSSERLKKTNEMLRGIKLLKLYAWEHIFRSSVEETRKKELTSLRAFALYTSLSIFINAAIPIAAVLTTFVVHAYVHSSTETALSPAVAFASLSLFHILVTPLFLLSSVLHSTVKALVSVQKLSEFFASEEIELDQEPKTPTPTDTSNNSNIKSVYMLQLQASKLVKRKNKAKQDKNSNIPQEDPNLNMSVGNEENICLKIVNGYFTWTQGCPTLTNIDIKVPFENLNIFSSATSSSDSCLFLSDTVSKPYSMAGLTTVLLLDNHNAGPKAPKKRGSVAYASQRPWLLNATVEENILFDMAPNKKRYAEVIEACQLQSDLDALPQGDQTVVGERGIILSGGQRQRISVARALYQQSKVVFLDDPFSALDIHLSDHLMLEGILKFLRQEKRTVVLVTHKLQYLPHADWVRTTQMIIAMKDGTVQTQGTLKDIQCAEPELFEHWKTLMNRQNKENAVELKRKSFRRMYSRDTLATEDEDEGNCLFPTDGSLCTDEDSLTTELRQRNTMLWGSLGTYLRTAGLLLLSLLILSQLTKHSLMLAIDYWLAYWTSQAITARLDSAERNCTSAQNCVFSHSLYLQVFCGLCFLGIVLCLITSVAVEWMGLRVAQELHCSLLHIIILAPMRLFETTPLGNILNRFSGDINVIDQHIPVTMECLSRSTLLCVSAVGIISYITPVFLIALLPLAIICYFIQKYFRVASRDLQQLEDSTQIPLLSHYSVTIEGLTTIRAFRHEQKFKKKFLEYSDANNIASLFLTAANRWLEVRMEYIGAFVVLIAAVESISSALYSELSAGLVGLGLTYALMVSNYLNWMVRNLGDMEVQLGCVKRISSLLNTEPENYTGEMTPAQVPAGWPKYGEIQIKNLSVRYDSSLKPVLKRVNVHIKPGQKAKSLKLTLSETFLSVIQFCNNVFIFIQVGICGRTGSGKSSFSLALFRMVDTCEGRIIIDGIDIAKLPLQTLRSKFSIILQDPILFSGTIRFNLDPERKATDRMLWEALDIAQLTPVVEALPGGLGGSFLFFAAKLFSYLTNAMVTEGGENFSQGQRQLFCLARAFVRKSSILIMDEATASIDMATESILQKVVMTAFADRTVLNIAHRVHTILGSDVVIVMKRGAILEHDRPDVLLEQKDSVFYSFVRADKICNKGSRQNVFVIVPHNGKAPRSEAFGLVPIPRWIRYGRLRYAPLLEEH</sequence>
<feature type="transmembrane region" description="Helical" evidence="16">
    <location>
        <begin position="602"/>
        <end position="621"/>
    </location>
</feature>
<keyword evidence="6" id="KW-0547">Nucleotide-binding</keyword>
<dbReference type="EMBL" id="JAUCMX010000004">
    <property type="protein sequence ID" value="KAK3548850.1"/>
    <property type="molecule type" value="Genomic_DNA"/>
</dbReference>
<feature type="domain" description="ABC transporter" evidence="17">
    <location>
        <begin position="1372"/>
        <end position="1649"/>
    </location>
</feature>
<keyword evidence="5" id="KW-0677">Repeat</keyword>
<dbReference type="GO" id="GO:0008281">
    <property type="term" value="F:sulfonylurea receptor activity"/>
    <property type="evidence" value="ECO:0007669"/>
    <property type="project" value="InterPro"/>
</dbReference>
<evidence type="ECO:0000313" key="20">
    <source>
        <dbReference type="Proteomes" id="UP001274896"/>
    </source>
</evidence>
<dbReference type="GO" id="GO:0008559">
    <property type="term" value="F:ABC-type xenobiotic transporter activity"/>
    <property type="evidence" value="ECO:0007669"/>
    <property type="project" value="UniProtKB-EC"/>
</dbReference>
<accession>A0AAE0RB79</accession>
<keyword evidence="8 16" id="KW-1133">Transmembrane helix</keyword>
<feature type="transmembrane region" description="Helical" evidence="16">
    <location>
        <begin position="192"/>
        <end position="217"/>
    </location>
</feature>
<dbReference type="Pfam" id="PF00005">
    <property type="entry name" value="ABC_tran"/>
    <property type="match status" value="2"/>
</dbReference>
<dbReference type="PROSITE" id="PS50929">
    <property type="entry name" value="ABC_TM1F"/>
    <property type="match status" value="2"/>
</dbReference>
<evidence type="ECO:0000256" key="14">
    <source>
        <dbReference type="ARBA" id="ARBA00047576"/>
    </source>
</evidence>
<feature type="domain" description="ABC transmembrane type-1" evidence="18">
    <location>
        <begin position="1051"/>
        <end position="1333"/>
    </location>
</feature>
<feature type="transmembrane region" description="Helical" evidence="16">
    <location>
        <begin position="456"/>
        <end position="480"/>
    </location>
</feature>
<dbReference type="Proteomes" id="UP001274896">
    <property type="component" value="Unassembled WGS sequence"/>
</dbReference>
<feature type="transmembrane region" description="Helical" evidence="16">
    <location>
        <begin position="41"/>
        <end position="63"/>
    </location>
</feature>
<dbReference type="GO" id="GO:0005524">
    <property type="term" value="F:ATP binding"/>
    <property type="evidence" value="ECO:0007669"/>
    <property type="project" value="UniProtKB-KW"/>
</dbReference>
<keyword evidence="20" id="KW-1185">Reference proteome</keyword>
<reference evidence="19" key="1">
    <citation type="submission" date="2023-06" db="EMBL/GenBank/DDBJ databases">
        <title>Male Hemibagrus guttatus genome.</title>
        <authorList>
            <person name="Bian C."/>
        </authorList>
    </citation>
    <scope>NUCLEOTIDE SEQUENCE</scope>
    <source>
        <strain evidence="19">Male_cb2023</strain>
        <tissue evidence="19">Muscle</tissue>
    </source>
</reference>
<feature type="transmembrane region" description="Helical" evidence="16">
    <location>
        <begin position="562"/>
        <end position="590"/>
    </location>
</feature>
<dbReference type="Gene3D" id="1.20.1560.10">
    <property type="entry name" value="ABC transporter type 1, transmembrane domain"/>
    <property type="match status" value="2"/>
</dbReference>
<feature type="transmembrane region" description="Helical" evidence="16">
    <location>
        <begin position="101"/>
        <end position="120"/>
    </location>
</feature>
<dbReference type="InterPro" id="IPR050173">
    <property type="entry name" value="ABC_transporter_C-like"/>
</dbReference>
<evidence type="ECO:0008006" key="21">
    <source>
        <dbReference type="Google" id="ProtNLM"/>
    </source>
</evidence>
<evidence type="ECO:0000256" key="16">
    <source>
        <dbReference type="SAM" id="Phobius"/>
    </source>
</evidence>
<dbReference type="InterPro" id="IPR017871">
    <property type="entry name" value="ABC_transporter-like_CS"/>
</dbReference>
<keyword evidence="9 16" id="KW-0472">Membrane</keyword>
<evidence type="ECO:0000256" key="1">
    <source>
        <dbReference type="ARBA" id="ARBA00004141"/>
    </source>
</evidence>
<organism evidence="19 20">
    <name type="scientific">Hemibagrus guttatus</name>
    <dbReference type="NCBI Taxonomy" id="175788"/>
    <lineage>
        <taxon>Eukaryota</taxon>
        <taxon>Metazoa</taxon>
        <taxon>Chordata</taxon>
        <taxon>Craniata</taxon>
        <taxon>Vertebrata</taxon>
        <taxon>Euteleostomi</taxon>
        <taxon>Actinopterygii</taxon>
        <taxon>Neopterygii</taxon>
        <taxon>Teleostei</taxon>
        <taxon>Ostariophysi</taxon>
        <taxon>Siluriformes</taxon>
        <taxon>Bagridae</taxon>
        <taxon>Hemibagrus</taxon>
    </lineage>
</organism>
<keyword evidence="7" id="KW-0067">ATP-binding</keyword>
<dbReference type="InterPro" id="IPR011527">
    <property type="entry name" value="ABC1_TM_dom"/>
</dbReference>
<evidence type="ECO:0000256" key="13">
    <source>
        <dbReference type="ARBA" id="ARBA00047523"/>
    </source>
</evidence>
<evidence type="ECO:0000256" key="4">
    <source>
        <dbReference type="ARBA" id="ARBA00022692"/>
    </source>
</evidence>
<keyword evidence="4 16" id="KW-0812">Transmembrane</keyword>
<feature type="domain" description="ABC transporter" evidence="17">
    <location>
        <begin position="714"/>
        <end position="959"/>
    </location>
</feature>
<dbReference type="InterPro" id="IPR003593">
    <property type="entry name" value="AAA+_ATPase"/>
</dbReference>
<comment type="subcellular location">
    <subcellularLocation>
        <location evidence="1">Membrane</location>
        <topology evidence="1">Multi-pass membrane protein</topology>
    </subcellularLocation>
</comment>
<dbReference type="PANTHER" id="PTHR24223">
    <property type="entry name" value="ATP-BINDING CASSETTE SUB-FAMILY C"/>
    <property type="match status" value="1"/>
</dbReference>
<dbReference type="SUPFAM" id="SSF52540">
    <property type="entry name" value="P-loop containing nucleoside triphosphate hydrolases"/>
    <property type="match status" value="2"/>
</dbReference>
<dbReference type="SUPFAM" id="SSF90123">
    <property type="entry name" value="ABC transporter transmembrane region"/>
    <property type="match status" value="2"/>
</dbReference>
<evidence type="ECO:0000259" key="18">
    <source>
        <dbReference type="PROSITE" id="PS50929"/>
    </source>
</evidence>
<proteinExistence type="inferred from homology"/>
<dbReference type="InterPro" id="IPR027417">
    <property type="entry name" value="P-loop_NTPase"/>
</dbReference>
<feature type="transmembrane region" description="Helical" evidence="16">
    <location>
        <begin position="132"/>
        <end position="150"/>
    </location>
</feature>
<feature type="transmembrane region" description="Helical" evidence="16">
    <location>
        <begin position="1281"/>
        <end position="1300"/>
    </location>
</feature>
<keyword evidence="10" id="KW-0675">Receptor</keyword>
<dbReference type="GO" id="GO:0016887">
    <property type="term" value="F:ATP hydrolysis activity"/>
    <property type="evidence" value="ECO:0007669"/>
    <property type="project" value="InterPro"/>
</dbReference>
<dbReference type="PRINTS" id="PR01092">
    <property type="entry name" value="SULFNYLUREAR"/>
</dbReference>
<feature type="transmembrane region" description="Helical" evidence="16">
    <location>
        <begin position="162"/>
        <end position="180"/>
    </location>
</feature>
<dbReference type="CDD" id="cd18591">
    <property type="entry name" value="ABC_6TM_SUR1_D1_like"/>
    <property type="match status" value="1"/>
</dbReference>
<evidence type="ECO:0000256" key="15">
    <source>
        <dbReference type="ARBA" id="ARBA00048007"/>
    </source>
</evidence>
<keyword evidence="3" id="KW-0813">Transport</keyword>
<dbReference type="GO" id="GO:0006813">
    <property type="term" value="P:potassium ion transport"/>
    <property type="evidence" value="ECO:0007669"/>
    <property type="project" value="InterPro"/>
</dbReference>
<dbReference type="InterPro" id="IPR000388">
    <property type="entry name" value="ABCC8/9"/>
</dbReference>
<dbReference type="PROSITE" id="PS00211">
    <property type="entry name" value="ABC_TRANSPORTER_1"/>
    <property type="match status" value="2"/>
</dbReference>
<feature type="domain" description="ABC transmembrane type-1" evidence="18">
    <location>
        <begin position="333"/>
        <end position="630"/>
    </location>
</feature>
<name>A0AAE0RB79_9TELE</name>
<gene>
    <name evidence="19" type="ORF">QTP70_021032</name>
</gene>
<dbReference type="Gene3D" id="3.40.50.300">
    <property type="entry name" value="P-loop containing nucleotide triphosphate hydrolases"/>
    <property type="match status" value="2"/>
</dbReference>
<feature type="non-terminal residue" evidence="19">
    <location>
        <position position="1701"/>
    </location>
</feature>
<feature type="transmembrane region" description="Helical" evidence="16">
    <location>
        <begin position="1124"/>
        <end position="1140"/>
    </location>
</feature>
<feature type="transmembrane region" description="Helical" evidence="16">
    <location>
        <begin position="374"/>
        <end position="394"/>
    </location>
</feature>
<protein>
    <recommendedName>
        <fullName evidence="21">ATP-binding cassette sub-family C member 8</fullName>
    </recommendedName>
</protein>
<dbReference type="SMART" id="SM00382">
    <property type="entry name" value="AAA"/>
    <property type="match status" value="2"/>
</dbReference>
<dbReference type="GO" id="GO:0032991">
    <property type="term" value="C:protein-containing complex"/>
    <property type="evidence" value="ECO:0007669"/>
    <property type="project" value="UniProtKB-ARBA"/>
</dbReference>
<evidence type="ECO:0000256" key="12">
    <source>
        <dbReference type="ARBA" id="ARBA00034018"/>
    </source>
</evidence>
<dbReference type="GO" id="GO:0016323">
    <property type="term" value="C:basolateral plasma membrane"/>
    <property type="evidence" value="ECO:0007669"/>
    <property type="project" value="UniProtKB-ARBA"/>
</dbReference>
<evidence type="ECO:0000256" key="2">
    <source>
        <dbReference type="ARBA" id="ARBA00009726"/>
    </source>
</evidence>
<dbReference type="FunFam" id="1.20.1560.10:FF:000006">
    <property type="entry name" value="ATP-binding cassette, sub-family C (CFTR/MRP), member 9"/>
    <property type="match status" value="1"/>
</dbReference>
<evidence type="ECO:0000256" key="5">
    <source>
        <dbReference type="ARBA" id="ARBA00022737"/>
    </source>
</evidence>
<evidence type="ECO:0000256" key="9">
    <source>
        <dbReference type="ARBA" id="ARBA00023136"/>
    </source>
</evidence>
<feature type="transmembrane region" description="Helical" evidence="16">
    <location>
        <begin position="1090"/>
        <end position="1112"/>
    </location>
</feature>
<dbReference type="FunFam" id="1.20.1560.10:FF:000005">
    <property type="entry name" value="ATP-binding cassette, sub-family C (CFTR/MRP), member 9"/>
    <property type="match status" value="1"/>
</dbReference>
<comment type="catalytic activity">
    <reaction evidence="12">
        <text>ATP + H2O + xenobioticSide 1 = ADP + phosphate + xenobioticSide 2.</text>
        <dbReference type="EC" id="7.6.2.2"/>
    </reaction>
</comment>
<evidence type="ECO:0000256" key="7">
    <source>
        <dbReference type="ARBA" id="ARBA00022840"/>
    </source>
</evidence>
<evidence type="ECO:0000256" key="3">
    <source>
        <dbReference type="ARBA" id="ARBA00022448"/>
    </source>
</evidence>
<evidence type="ECO:0000256" key="6">
    <source>
        <dbReference type="ARBA" id="ARBA00022741"/>
    </source>
</evidence>
<dbReference type="InterPro" id="IPR036640">
    <property type="entry name" value="ABC1_TM_sf"/>
</dbReference>
<dbReference type="FunFam" id="3.40.50.300:FF:000163">
    <property type="entry name" value="Multidrug resistance-associated protein member 4"/>
    <property type="match status" value="1"/>
</dbReference>
<evidence type="ECO:0000256" key="11">
    <source>
        <dbReference type="ARBA" id="ARBA00023180"/>
    </source>
</evidence>
<feature type="transmembrane region" description="Helical" evidence="16">
    <location>
        <begin position="486"/>
        <end position="504"/>
    </location>
</feature>
<evidence type="ECO:0000313" key="19">
    <source>
        <dbReference type="EMBL" id="KAK3548850.1"/>
    </source>
</evidence>
<dbReference type="InterPro" id="IPR003439">
    <property type="entry name" value="ABC_transporter-like_ATP-bd"/>
</dbReference>
<comment type="catalytic activity">
    <reaction evidence="14">
        <text>17beta-estradiol 17-O-(beta-D-glucuronate)(in) + ATP + H2O = 17beta-estradiol 17-O-(beta-D-glucuronate)(out) + ADP + phosphate + H(+)</text>
        <dbReference type="Rhea" id="RHEA:60128"/>
        <dbReference type="ChEBI" id="CHEBI:15377"/>
        <dbReference type="ChEBI" id="CHEBI:15378"/>
        <dbReference type="ChEBI" id="CHEBI:30616"/>
        <dbReference type="ChEBI" id="CHEBI:43474"/>
        <dbReference type="ChEBI" id="CHEBI:82961"/>
        <dbReference type="ChEBI" id="CHEBI:456216"/>
    </reaction>
    <physiologicalReaction direction="left-to-right" evidence="14">
        <dbReference type="Rhea" id="RHEA:60129"/>
    </physiologicalReaction>
</comment>
<evidence type="ECO:0000256" key="8">
    <source>
        <dbReference type="ARBA" id="ARBA00022989"/>
    </source>
</evidence>
<comment type="caution">
    <text evidence="19">The sequence shown here is derived from an EMBL/GenBank/DDBJ whole genome shotgun (WGS) entry which is preliminary data.</text>
</comment>
<keyword evidence="11" id="KW-0325">Glycoprotein</keyword>
<comment type="catalytic activity">
    <reaction evidence="15">
        <text>an S-substituted glutathione(in) + ATP + H2O = an S-substituted glutathione(out) + ADP + phosphate + H(+)</text>
        <dbReference type="Rhea" id="RHEA:19121"/>
        <dbReference type="ChEBI" id="CHEBI:15377"/>
        <dbReference type="ChEBI" id="CHEBI:15378"/>
        <dbReference type="ChEBI" id="CHEBI:30616"/>
        <dbReference type="ChEBI" id="CHEBI:43474"/>
        <dbReference type="ChEBI" id="CHEBI:90779"/>
        <dbReference type="ChEBI" id="CHEBI:456216"/>
        <dbReference type="EC" id="7.6.2.3"/>
    </reaction>
    <physiologicalReaction direction="left-to-right" evidence="15">
        <dbReference type="Rhea" id="RHEA:19122"/>
    </physiologicalReaction>
</comment>
<dbReference type="GO" id="GO:0015431">
    <property type="term" value="F:ABC-type glutathione S-conjugate transporter activity"/>
    <property type="evidence" value="ECO:0007669"/>
    <property type="project" value="UniProtKB-EC"/>
</dbReference>
<comment type="similarity">
    <text evidence="2">Belongs to the ABC transporter superfamily. ABCC family. Conjugate transporter (TC 3.A.1.208) subfamily.</text>
</comment>
<dbReference type="Pfam" id="PF00664">
    <property type="entry name" value="ABC_membrane"/>
    <property type="match status" value="2"/>
</dbReference>
<evidence type="ECO:0000256" key="10">
    <source>
        <dbReference type="ARBA" id="ARBA00023170"/>
    </source>
</evidence>